<dbReference type="GeneID" id="25782553"/>
<dbReference type="OrthoDB" id="10407030at2759"/>
<dbReference type="KEGG" id="tatv:25782553"/>
<accession>G9NHT7</accession>
<feature type="compositionally biased region" description="Basic residues" evidence="1">
    <location>
        <begin position="166"/>
        <end position="176"/>
    </location>
</feature>
<gene>
    <name evidence="2" type="ORF">TRIATDRAFT_304099</name>
</gene>
<keyword evidence="3" id="KW-1185">Reference proteome</keyword>
<evidence type="ECO:0000313" key="3">
    <source>
        <dbReference type="Proteomes" id="UP000005426"/>
    </source>
</evidence>
<proteinExistence type="predicted"/>
<dbReference type="Proteomes" id="UP000005426">
    <property type="component" value="Unassembled WGS sequence"/>
</dbReference>
<comment type="caution">
    <text evidence="2">The sequence shown here is derived from an EMBL/GenBank/DDBJ whole genome shotgun (WGS) entry which is preliminary data.</text>
</comment>
<dbReference type="EMBL" id="ABDG02000015">
    <property type="protein sequence ID" value="EHK49820.1"/>
    <property type="molecule type" value="Genomic_DNA"/>
</dbReference>
<sequence>MSQTSAPLIALVLRSIFTREPIKGASDLANNGPIPARLQRPEISSRPVESPVAAWGGFDTIGPGPDTRAESSLEPTGSLAAQLPLCGIGYACPQVPRIVPSLDVFAAELLPIGLGPRSRGVALLGSVSTKEVHPFRLPPLRRPYCPGTAGTTLSTSIAAWEEGRERKNKNKPNKEA</sequence>
<reference evidence="2 3" key="1">
    <citation type="journal article" date="2011" name="Genome Biol.">
        <title>Comparative genome sequence analysis underscores mycoparasitism as the ancestral life style of Trichoderma.</title>
        <authorList>
            <person name="Kubicek C.P."/>
            <person name="Herrera-Estrella A."/>
            <person name="Seidl-Seiboth V."/>
            <person name="Martinez D.A."/>
            <person name="Druzhinina I.S."/>
            <person name="Thon M."/>
            <person name="Zeilinger S."/>
            <person name="Casas-Flores S."/>
            <person name="Horwitz B.A."/>
            <person name="Mukherjee P.K."/>
            <person name="Mukherjee M."/>
            <person name="Kredics L."/>
            <person name="Alcaraz L.D."/>
            <person name="Aerts A."/>
            <person name="Antal Z."/>
            <person name="Atanasova L."/>
            <person name="Cervantes-Badillo M.G."/>
            <person name="Challacombe J."/>
            <person name="Chertkov O."/>
            <person name="McCluskey K."/>
            <person name="Coulpier F."/>
            <person name="Deshpande N."/>
            <person name="von Doehren H."/>
            <person name="Ebbole D.J."/>
            <person name="Esquivel-Naranjo E.U."/>
            <person name="Fekete E."/>
            <person name="Flipphi M."/>
            <person name="Glaser F."/>
            <person name="Gomez-Rodriguez E.Y."/>
            <person name="Gruber S."/>
            <person name="Han C."/>
            <person name="Henrissat B."/>
            <person name="Hermosa R."/>
            <person name="Hernandez-Onate M."/>
            <person name="Karaffa L."/>
            <person name="Kosti I."/>
            <person name="Le Crom S."/>
            <person name="Lindquist E."/>
            <person name="Lucas S."/>
            <person name="Luebeck M."/>
            <person name="Luebeck P.S."/>
            <person name="Margeot A."/>
            <person name="Metz B."/>
            <person name="Misra M."/>
            <person name="Nevalainen H."/>
            <person name="Omann M."/>
            <person name="Packer N."/>
            <person name="Perrone G."/>
            <person name="Uresti-Rivera E.E."/>
            <person name="Salamov A."/>
            <person name="Schmoll M."/>
            <person name="Seiboth B."/>
            <person name="Shapiro H."/>
            <person name="Sukno S."/>
            <person name="Tamayo-Ramos J.A."/>
            <person name="Tisch D."/>
            <person name="Wiest A."/>
            <person name="Wilkinson H.H."/>
            <person name="Zhang M."/>
            <person name="Coutinho P.M."/>
            <person name="Kenerley C.M."/>
            <person name="Monte E."/>
            <person name="Baker S.E."/>
            <person name="Grigoriev I.V."/>
        </authorList>
    </citation>
    <scope>NUCLEOTIDE SEQUENCE [LARGE SCALE GENOMIC DNA]</scope>
    <source>
        <strain evidence="3">ATCC 20476 / IMI 206040</strain>
    </source>
</reference>
<protein>
    <submittedName>
        <fullName evidence="2">Uncharacterized protein</fullName>
    </submittedName>
</protein>
<feature type="region of interest" description="Disordered" evidence="1">
    <location>
        <begin position="157"/>
        <end position="176"/>
    </location>
</feature>
<dbReference type="HOGENOM" id="CLU_1525350_0_0_1"/>
<organism evidence="2 3">
    <name type="scientific">Hypocrea atroviridis (strain ATCC 20476 / IMI 206040)</name>
    <name type="common">Trichoderma atroviride</name>
    <dbReference type="NCBI Taxonomy" id="452589"/>
    <lineage>
        <taxon>Eukaryota</taxon>
        <taxon>Fungi</taxon>
        <taxon>Dikarya</taxon>
        <taxon>Ascomycota</taxon>
        <taxon>Pezizomycotina</taxon>
        <taxon>Sordariomycetes</taxon>
        <taxon>Hypocreomycetidae</taxon>
        <taxon>Hypocreales</taxon>
        <taxon>Hypocreaceae</taxon>
        <taxon>Trichoderma</taxon>
    </lineage>
</organism>
<evidence type="ECO:0000256" key="1">
    <source>
        <dbReference type="SAM" id="MobiDB-lite"/>
    </source>
</evidence>
<name>G9NHT7_HYPAI</name>
<dbReference type="AlphaFoldDB" id="G9NHT7"/>
<evidence type="ECO:0000313" key="2">
    <source>
        <dbReference type="EMBL" id="EHK49820.1"/>
    </source>
</evidence>